<dbReference type="STRING" id="1229662.W3XKY3"/>
<evidence type="ECO:0000256" key="6">
    <source>
        <dbReference type="SAM" id="MobiDB-lite"/>
    </source>
</evidence>
<accession>W3XKY3</accession>
<keyword evidence="2 4" id="KW-0863">Zinc-finger</keyword>
<evidence type="ECO:0000259" key="7">
    <source>
        <dbReference type="PROSITE" id="PS51999"/>
    </source>
</evidence>
<evidence type="ECO:0000256" key="4">
    <source>
        <dbReference type="PROSITE-ProRule" id="PRU01343"/>
    </source>
</evidence>
<feature type="compositionally biased region" description="Low complexity" evidence="6">
    <location>
        <begin position="343"/>
        <end position="354"/>
    </location>
</feature>
<dbReference type="KEGG" id="pfy:PFICI_00478"/>
<dbReference type="InterPro" id="IPR010666">
    <property type="entry name" value="Znf_GRF"/>
</dbReference>
<name>W3XKY3_PESFW</name>
<protein>
    <recommendedName>
        <fullName evidence="7">GRF-type domain-containing protein</fullName>
    </recommendedName>
</protein>
<dbReference type="AlphaFoldDB" id="W3XKY3"/>
<dbReference type="OrthoDB" id="430051at2759"/>
<organism evidence="8 9">
    <name type="scientific">Pestalotiopsis fici (strain W106-1 / CGMCC3.15140)</name>
    <dbReference type="NCBI Taxonomy" id="1229662"/>
    <lineage>
        <taxon>Eukaryota</taxon>
        <taxon>Fungi</taxon>
        <taxon>Dikarya</taxon>
        <taxon>Ascomycota</taxon>
        <taxon>Pezizomycotina</taxon>
        <taxon>Sordariomycetes</taxon>
        <taxon>Xylariomycetidae</taxon>
        <taxon>Amphisphaeriales</taxon>
        <taxon>Sporocadaceae</taxon>
        <taxon>Pestalotiopsis</taxon>
    </lineage>
</organism>
<reference evidence="9" key="1">
    <citation type="journal article" date="2015" name="BMC Genomics">
        <title>Genomic and transcriptomic analysis of the endophytic fungus Pestalotiopsis fici reveals its lifestyle and high potential for synthesis of natural products.</title>
        <authorList>
            <person name="Wang X."/>
            <person name="Zhang X."/>
            <person name="Liu L."/>
            <person name="Xiang M."/>
            <person name="Wang W."/>
            <person name="Sun X."/>
            <person name="Che Y."/>
            <person name="Guo L."/>
            <person name="Liu G."/>
            <person name="Guo L."/>
            <person name="Wang C."/>
            <person name="Yin W.B."/>
            <person name="Stadler M."/>
            <person name="Zhang X."/>
            <person name="Liu X."/>
        </authorList>
    </citation>
    <scope>NUCLEOTIDE SEQUENCE [LARGE SCALE GENOMIC DNA]</scope>
    <source>
        <strain evidence="9">W106-1 / CGMCC3.15140</strain>
    </source>
</reference>
<dbReference type="InParanoid" id="W3XKY3"/>
<dbReference type="GeneID" id="19265491"/>
<dbReference type="GO" id="GO:0008270">
    <property type="term" value="F:zinc ion binding"/>
    <property type="evidence" value="ECO:0007669"/>
    <property type="project" value="UniProtKB-KW"/>
</dbReference>
<feature type="compositionally biased region" description="Low complexity" evidence="6">
    <location>
        <begin position="7"/>
        <end position="17"/>
    </location>
</feature>
<dbReference type="OMA" id="WFWTCAQ"/>
<evidence type="ECO:0000256" key="3">
    <source>
        <dbReference type="ARBA" id="ARBA00022833"/>
    </source>
</evidence>
<evidence type="ECO:0000313" key="8">
    <source>
        <dbReference type="EMBL" id="ETS86650.1"/>
    </source>
</evidence>
<feature type="domain" description="GRF-type" evidence="7">
    <location>
        <begin position="34"/>
        <end position="85"/>
    </location>
</feature>
<feature type="compositionally biased region" description="Low complexity" evidence="6">
    <location>
        <begin position="182"/>
        <end position="195"/>
    </location>
</feature>
<dbReference type="eggNOG" id="ENOG502SYR7">
    <property type="taxonomic scope" value="Eukaryota"/>
</dbReference>
<keyword evidence="9" id="KW-1185">Reference proteome</keyword>
<keyword evidence="3" id="KW-0862">Zinc</keyword>
<dbReference type="EMBL" id="KI912109">
    <property type="protein sequence ID" value="ETS86650.1"/>
    <property type="molecule type" value="Genomic_DNA"/>
</dbReference>
<dbReference type="RefSeq" id="XP_007827250.1">
    <property type="nucleotide sequence ID" value="XM_007829059.1"/>
</dbReference>
<dbReference type="PROSITE" id="PS51999">
    <property type="entry name" value="ZF_GRF"/>
    <property type="match status" value="1"/>
</dbReference>
<sequence>MPRRRTSATTTFGTAETPTKKPDNGYFTKGQWHCNCQPRLPAVQFQVRRESKNKGRWFYTCQIDRTKGKTGEPRKCDFFLWAEDARLREEGALLNNSTTEPDDGEEAGGNGQNTKKSLRTPRKLVQTTLSARVEPREEGKRHWTHRTEITPIKELERTVGGSQSETRSGGGETAKSSSTMRATDSTSSSKTAANTQRLGRDDGEDELAQNGGTASTVAAAQAQQTPSAGTKRKRDVIELSDNDDGDTDDLFGDMDSDEERQLAAIAESSSHPGRKRDAFATPAAQRLSDGATSLPTPSLTGKSVRRVLFAEPEVGEASDANKRQRNNNSGAYTPIGADPKTPSSSQEGVSPSSSQRATPGSSIGDITQEIMDLLKGQQIDELASRKVHSALQRYAAKARGLEKGRDASRQALRNQEVKIAKLQERITNLENARMVDANARKEMKIKLMEMYTHT</sequence>
<keyword evidence="5" id="KW-0175">Coiled coil</keyword>
<feature type="compositionally biased region" description="Polar residues" evidence="6">
    <location>
        <begin position="290"/>
        <end position="301"/>
    </location>
</feature>
<dbReference type="Proteomes" id="UP000030651">
    <property type="component" value="Unassembled WGS sequence"/>
</dbReference>
<gene>
    <name evidence="8" type="ORF">PFICI_00478</name>
</gene>
<evidence type="ECO:0000256" key="2">
    <source>
        <dbReference type="ARBA" id="ARBA00022771"/>
    </source>
</evidence>
<dbReference type="HOGENOM" id="CLU_037645_0_0_1"/>
<evidence type="ECO:0000313" key="9">
    <source>
        <dbReference type="Proteomes" id="UP000030651"/>
    </source>
</evidence>
<evidence type="ECO:0000256" key="5">
    <source>
        <dbReference type="SAM" id="Coils"/>
    </source>
</evidence>
<feature type="region of interest" description="Disordered" evidence="6">
    <location>
        <begin position="1"/>
        <end position="26"/>
    </location>
</feature>
<feature type="compositionally biased region" description="Acidic residues" evidence="6">
    <location>
        <begin position="238"/>
        <end position="258"/>
    </location>
</feature>
<keyword evidence="1" id="KW-0479">Metal-binding</keyword>
<feature type="compositionally biased region" description="Basic and acidic residues" evidence="6">
    <location>
        <begin position="133"/>
        <end position="157"/>
    </location>
</feature>
<feature type="coiled-coil region" evidence="5">
    <location>
        <begin position="405"/>
        <end position="432"/>
    </location>
</feature>
<dbReference type="Pfam" id="PF06839">
    <property type="entry name" value="Zn_ribbon_GRF"/>
    <property type="match status" value="1"/>
</dbReference>
<feature type="compositionally biased region" description="Low complexity" evidence="6">
    <location>
        <begin position="211"/>
        <end position="229"/>
    </location>
</feature>
<proteinExistence type="predicted"/>
<feature type="region of interest" description="Disordered" evidence="6">
    <location>
        <begin position="94"/>
        <end position="363"/>
    </location>
</feature>
<evidence type="ECO:0000256" key="1">
    <source>
        <dbReference type="ARBA" id="ARBA00022723"/>
    </source>
</evidence>